<dbReference type="EMBL" id="MTYJ01000026">
    <property type="protein sequence ID" value="OQV20987.1"/>
    <property type="molecule type" value="Genomic_DNA"/>
</dbReference>
<organism evidence="1 2">
    <name type="scientific">Hypsibius exemplaris</name>
    <name type="common">Freshwater tardigrade</name>
    <dbReference type="NCBI Taxonomy" id="2072580"/>
    <lineage>
        <taxon>Eukaryota</taxon>
        <taxon>Metazoa</taxon>
        <taxon>Ecdysozoa</taxon>
        <taxon>Tardigrada</taxon>
        <taxon>Eutardigrada</taxon>
        <taxon>Parachela</taxon>
        <taxon>Hypsibioidea</taxon>
        <taxon>Hypsibiidae</taxon>
        <taxon>Hypsibius</taxon>
    </lineage>
</organism>
<dbReference type="AlphaFoldDB" id="A0A1W0X0I2"/>
<gene>
    <name evidence="1" type="ORF">BV898_05063</name>
</gene>
<sequence>MDFLLHHSHGFSLNWNTERFIKKMEYLDNVLNSQSITSAIVPGEWKLRCGRAKLFSLLGDAFVYGVFFQAAGQDSPFAKVILSVGKGNPTIKFNTKFFTNSTVSCTGIIPIDHFLDPTGKYINNGTRRSEPSFVYPWKKLTVALEMVPDSASSLLAAADQFNMIDLKNICCGYLETQEMKLEDVGIRPINIPCLD</sequence>
<name>A0A1W0X0I2_HYPEX</name>
<dbReference type="Proteomes" id="UP000192578">
    <property type="component" value="Unassembled WGS sequence"/>
</dbReference>
<evidence type="ECO:0000313" key="1">
    <source>
        <dbReference type="EMBL" id="OQV20987.1"/>
    </source>
</evidence>
<accession>A0A1W0X0I2</accession>
<evidence type="ECO:0000313" key="2">
    <source>
        <dbReference type="Proteomes" id="UP000192578"/>
    </source>
</evidence>
<protein>
    <submittedName>
        <fullName evidence="1">Uncharacterized protein</fullName>
    </submittedName>
</protein>
<proteinExistence type="predicted"/>
<comment type="caution">
    <text evidence="1">The sequence shown here is derived from an EMBL/GenBank/DDBJ whole genome shotgun (WGS) entry which is preliminary data.</text>
</comment>
<keyword evidence="2" id="KW-1185">Reference proteome</keyword>
<reference evidence="2" key="1">
    <citation type="submission" date="2017-01" db="EMBL/GenBank/DDBJ databases">
        <title>Comparative genomics of anhydrobiosis in the tardigrade Hypsibius dujardini.</title>
        <authorList>
            <person name="Yoshida Y."/>
            <person name="Koutsovoulos G."/>
            <person name="Laetsch D."/>
            <person name="Stevens L."/>
            <person name="Kumar S."/>
            <person name="Horikawa D."/>
            <person name="Ishino K."/>
            <person name="Komine S."/>
            <person name="Tomita M."/>
            <person name="Blaxter M."/>
            <person name="Arakawa K."/>
        </authorList>
    </citation>
    <scope>NUCLEOTIDE SEQUENCE [LARGE SCALE GENOMIC DNA]</scope>
    <source>
        <strain evidence="2">Z151</strain>
    </source>
</reference>